<gene>
    <name evidence="3" type="ORF">D5F53_00800</name>
</gene>
<dbReference type="PANTHER" id="PTHR46401:SF2">
    <property type="entry name" value="GLYCOSYLTRANSFERASE WBBK-RELATED"/>
    <property type="match status" value="1"/>
</dbReference>
<protein>
    <submittedName>
        <fullName evidence="3">Glycosyltransferase</fullName>
    </submittedName>
</protein>
<reference evidence="3 4" key="1">
    <citation type="submission" date="2018-09" db="EMBL/GenBank/DDBJ databases">
        <title>Genome Sequence of Paenibacillus lautus Strain E7593-69, Azo Dye-Degrading Bacteria, Isolated from Commercial Tattoo Inks.</title>
        <authorList>
            <person name="Nho S.W."/>
            <person name="Kim S.-J."/>
            <person name="Kweon O."/>
            <person name="Cerniglia C.E."/>
        </authorList>
    </citation>
    <scope>NUCLEOTIDE SEQUENCE [LARGE SCALE GENOMIC DNA]</scope>
    <source>
        <strain evidence="3 4">E7593-69</strain>
    </source>
</reference>
<dbReference type="Pfam" id="PF00534">
    <property type="entry name" value="Glycos_transf_1"/>
    <property type="match status" value="1"/>
</dbReference>
<evidence type="ECO:0000313" key="4">
    <source>
        <dbReference type="Proteomes" id="UP000266552"/>
    </source>
</evidence>
<accession>A0A385TH75</accession>
<organism evidence="3 4">
    <name type="scientific">Paenibacillus lautus</name>
    <name type="common">Bacillus lautus</name>
    <dbReference type="NCBI Taxonomy" id="1401"/>
    <lineage>
        <taxon>Bacteria</taxon>
        <taxon>Bacillati</taxon>
        <taxon>Bacillota</taxon>
        <taxon>Bacilli</taxon>
        <taxon>Bacillales</taxon>
        <taxon>Paenibacillaceae</taxon>
        <taxon>Paenibacillus</taxon>
    </lineage>
</organism>
<dbReference type="Gene3D" id="3.40.50.2000">
    <property type="entry name" value="Glycogen Phosphorylase B"/>
    <property type="match status" value="1"/>
</dbReference>
<dbReference type="SUPFAM" id="SSF53756">
    <property type="entry name" value="UDP-Glycosyltransferase/glycogen phosphorylase"/>
    <property type="match status" value="1"/>
</dbReference>
<keyword evidence="4" id="KW-1185">Reference proteome</keyword>
<dbReference type="AlphaFoldDB" id="A0A385TH75"/>
<dbReference type="Proteomes" id="UP000266552">
    <property type="component" value="Chromosome"/>
</dbReference>
<dbReference type="GO" id="GO:0016757">
    <property type="term" value="F:glycosyltransferase activity"/>
    <property type="evidence" value="ECO:0007669"/>
    <property type="project" value="InterPro"/>
</dbReference>
<name>A0A385TH75_PAELA</name>
<evidence type="ECO:0000259" key="2">
    <source>
        <dbReference type="Pfam" id="PF00534"/>
    </source>
</evidence>
<dbReference type="InterPro" id="IPR001296">
    <property type="entry name" value="Glyco_trans_1"/>
</dbReference>
<evidence type="ECO:0000313" key="3">
    <source>
        <dbReference type="EMBL" id="AYB41922.1"/>
    </source>
</evidence>
<sequence>MRKIKILGVYKWATMGGVERVLLNRAHAIQENNLNIQYDIYYFFDSGGREEFDNYLIRNNLSDIMKTVDQIDSYKYDFVLSIDTPEILDFVEPEKLYMECHTSYKKNRSYLKSLPASIKGIVVPSEQFKEELQGELSTENKNKLVVVSNSVFIKKSNQISDAIIYSKTPILYVGRLDILKNIEELVEVVSLYNTNIEDDLFLILAGPIIEHEINLKEILTKHRLLHRTIYLPPVSFDKVWDLLRIVKDHRGIFMSASKKESFGLAVAEAMKMGLPVLAFDNVAHRHLLKDNDNYLFDAKQGSVTIEKMGNILKHYEDSAEEVERYSLSLEKEFIEQWMALFN</sequence>
<keyword evidence="1 3" id="KW-0808">Transferase</keyword>
<dbReference type="EMBL" id="CP032412">
    <property type="protein sequence ID" value="AYB41922.1"/>
    <property type="molecule type" value="Genomic_DNA"/>
</dbReference>
<dbReference type="PANTHER" id="PTHR46401">
    <property type="entry name" value="GLYCOSYLTRANSFERASE WBBK-RELATED"/>
    <property type="match status" value="1"/>
</dbReference>
<dbReference type="RefSeq" id="WP_119846216.1">
    <property type="nucleotide sequence ID" value="NZ_CP032412.1"/>
</dbReference>
<proteinExistence type="predicted"/>
<evidence type="ECO:0000256" key="1">
    <source>
        <dbReference type="ARBA" id="ARBA00022679"/>
    </source>
</evidence>
<dbReference type="KEGG" id="plw:D5F53_00800"/>
<feature type="domain" description="Glycosyl transferase family 1" evidence="2">
    <location>
        <begin position="169"/>
        <end position="316"/>
    </location>
</feature>